<evidence type="ECO:0000313" key="4">
    <source>
        <dbReference type="Proteomes" id="UP000294527"/>
    </source>
</evidence>
<sequence>MKIKQILTNRSFSNGKDYRIVNEWEDMLSQLLDVPLYYDDWKRRDKTIFWKFPLLASFFQTSIPTFAYVMLPIASPHGNNKKNIIPCMIDFYCREKSELQLFYKRYNKCPLVLISSKEAYDFLVSIKCPLNIKHLPLSISDKYRVNNKTTFNKRFDVVMLGRQNIVLQKFLNRYSERHNDTTYVYGKKEGRNFRYFDQSGLDLGCMSTREDYMNLMRQSRIGLYATPAMDSGRTDTNGFNQVTPRFLEYIVNGCHVIARYSQNPDTDFYELDKMSTRIETYEQFEKAMDKLRCEDVDVSRYSQYLEKHYTSNRVQMLSSYLEQI</sequence>
<dbReference type="EMBL" id="SLTU01000001">
    <property type="protein sequence ID" value="TDA76347.1"/>
    <property type="molecule type" value="Genomic_DNA"/>
</dbReference>
<dbReference type="RefSeq" id="WP_008652422.1">
    <property type="nucleotide sequence ID" value="NZ_CAXSRD010000002.1"/>
</dbReference>
<evidence type="ECO:0000256" key="1">
    <source>
        <dbReference type="SAM" id="Phobius"/>
    </source>
</evidence>
<organism evidence="2 4">
    <name type="scientific">Phocaeicola dorei</name>
    <dbReference type="NCBI Taxonomy" id="357276"/>
    <lineage>
        <taxon>Bacteria</taxon>
        <taxon>Pseudomonadati</taxon>
        <taxon>Bacteroidota</taxon>
        <taxon>Bacteroidia</taxon>
        <taxon>Bacteroidales</taxon>
        <taxon>Bacteroidaceae</taxon>
        <taxon>Phocaeicola</taxon>
    </lineage>
</organism>
<dbReference type="Proteomes" id="UP000294527">
    <property type="component" value="Unassembled WGS sequence"/>
</dbReference>
<name>A0A4R4GJZ3_9BACT</name>
<accession>A0A4R4GJZ3</accession>
<proteinExistence type="predicted"/>
<reference evidence="4 5" key="1">
    <citation type="journal article" date="2019" name="Nat. Microbiol.">
        <title>Genomic variation and strain-specific functional adaptation in the human gut microbiome during early life.</title>
        <authorList>
            <person name="Vatanen T."/>
            <person name="Plichta D.R."/>
            <person name="Somani J."/>
            <person name="Munch P.C."/>
            <person name="Arthur T.D."/>
            <person name="Hall A.B."/>
            <person name="Rudolf S."/>
            <person name="Oakeley E.J."/>
            <person name="Ke X."/>
            <person name="Young R.A."/>
            <person name="Haiser H.J."/>
            <person name="Kolde R."/>
            <person name="Yassour M."/>
            <person name="Luopajarvi K."/>
            <person name="Siljander H."/>
            <person name="Virtanen S.M."/>
            <person name="Ilonen J."/>
            <person name="Uibo R."/>
            <person name="Tillmann V."/>
            <person name="Mokurov S."/>
            <person name="Dorshakova N."/>
            <person name="Porter J.A."/>
            <person name="McHardy A.C."/>
            <person name="Lahdesmaki H."/>
            <person name="Vlamakis H."/>
            <person name="Huttenhower C."/>
            <person name="Knip M."/>
            <person name="Xavier R.J."/>
        </authorList>
    </citation>
    <scope>NUCLEOTIDE SEQUENCE [LARGE SCALE GENOMIC DNA]</scope>
    <source>
        <strain evidence="2 4">RJX1047</strain>
        <strain evidence="3 5">RJX1052</strain>
    </source>
</reference>
<dbReference type="Proteomes" id="UP000294834">
    <property type="component" value="Unassembled WGS sequence"/>
</dbReference>
<dbReference type="EMBL" id="SLTX01000001">
    <property type="protein sequence ID" value="TDB07318.1"/>
    <property type="molecule type" value="Genomic_DNA"/>
</dbReference>
<keyword evidence="1" id="KW-0472">Membrane</keyword>
<keyword evidence="1" id="KW-1133">Transmembrane helix</keyword>
<dbReference type="GO" id="GO:0016740">
    <property type="term" value="F:transferase activity"/>
    <property type="evidence" value="ECO:0007669"/>
    <property type="project" value="UniProtKB-KW"/>
</dbReference>
<keyword evidence="1" id="KW-0812">Transmembrane</keyword>
<protein>
    <submittedName>
        <fullName evidence="2">Glycosyltransferase family 1 protein</fullName>
    </submittedName>
</protein>
<comment type="caution">
    <text evidence="2">The sequence shown here is derived from an EMBL/GenBank/DDBJ whole genome shotgun (WGS) entry which is preliminary data.</text>
</comment>
<gene>
    <name evidence="2" type="ORF">E1I98_08245</name>
    <name evidence="3" type="ORF">E1J06_07795</name>
</gene>
<keyword evidence="2" id="KW-0808">Transferase</keyword>
<evidence type="ECO:0000313" key="3">
    <source>
        <dbReference type="EMBL" id="TDB07318.1"/>
    </source>
</evidence>
<evidence type="ECO:0000313" key="5">
    <source>
        <dbReference type="Proteomes" id="UP000294834"/>
    </source>
</evidence>
<feature type="transmembrane region" description="Helical" evidence="1">
    <location>
        <begin position="52"/>
        <end position="71"/>
    </location>
</feature>
<evidence type="ECO:0000313" key="2">
    <source>
        <dbReference type="EMBL" id="TDA76347.1"/>
    </source>
</evidence>
<dbReference type="AlphaFoldDB" id="A0A4R4GJZ3"/>